<comment type="caution">
    <text evidence="1">The sequence shown here is derived from an EMBL/GenBank/DDBJ whole genome shotgun (WGS) entry which is preliminary data.</text>
</comment>
<keyword evidence="2" id="KW-1185">Reference proteome</keyword>
<name>A0AAD9NT18_RIDPI</name>
<proteinExistence type="predicted"/>
<dbReference type="Proteomes" id="UP001209878">
    <property type="component" value="Unassembled WGS sequence"/>
</dbReference>
<reference evidence="1" key="1">
    <citation type="journal article" date="2023" name="Mol. Biol. Evol.">
        <title>Third-Generation Sequencing Reveals the Adaptive Role of the Epigenome in Three Deep-Sea Polychaetes.</title>
        <authorList>
            <person name="Perez M."/>
            <person name="Aroh O."/>
            <person name="Sun Y."/>
            <person name="Lan Y."/>
            <person name="Juniper S.K."/>
            <person name="Young C.R."/>
            <person name="Angers B."/>
            <person name="Qian P.Y."/>
        </authorList>
    </citation>
    <scope>NUCLEOTIDE SEQUENCE</scope>
    <source>
        <strain evidence="1">R07B-5</strain>
    </source>
</reference>
<organism evidence="1 2">
    <name type="scientific">Ridgeia piscesae</name>
    <name type="common">Tubeworm</name>
    <dbReference type="NCBI Taxonomy" id="27915"/>
    <lineage>
        <taxon>Eukaryota</taxon>
        <taxon>Metazoa</taxon>
        <taxon>Spiralia</taxon>
        <taxon>Lophotrochozoa</taxon>
        <taxon>Annelida</taxon>
        <taxon>Polychaeta</taxon>
        <taxon>Sedentaria</taxon>
        <taxon>Canalipalpata</taxon>
        <taxon>Sabellida</taxon>
        <taxon>Siboglinidae</taxon>
        <taxon>Ridgeia</taxon>
    </lineage>
</organism>
<protein>
    <submittedName>
        <fullName evidence="1">Uncharacterized protein</fullName>
    </submittedName>
</protein>
<evidence type="ECO:0000313" key="2">
    <source>
        <dbReference type="Proteomes" id="UP001209878"/>
    </source>
</evidence>
<dbReference type="EMBL" id="JAODUO010000546">
    <property type="protein sequence ID" value="KAK2178359.1"/>
    <property type="molecule type" value="Genomic_DNA"/>
</dbReference>
<evidence type="ECO:0000313" key="1">
    <source>
        <dbReference type="EMBL" id="KAK2178359.1"/>
    </source>
</evidence>
<sequence>MLQLTQKGCLYTYPSLSTAKYSFIQLSELEQCKVKQLPNVLTP</sequence>
<gene>
    <name evidence="1" type="ORF">NP493_546g02045</name>
</gene>
<dbReference type="AlphaFoldDB" id="A0AAD9NT18"/>
<accession>A0AAD9NT18</accession>